<dbReference type="OrthoDB" id="9781032at2"/>
<sequence>MIADQDVMAAVDARAGTAREVLRFVHAHPELGHEEHASSAHLAQTLAGGGFKVERGVGGMETAFRATLTGARPGRSVGIVVLYDAVAAVRPDGRIEPVHSCGHGPIAGGATAAALALASLRDRLAGRVVLFGCPADEIHAPGTVARGGGKALSAAAGLWDGIDAALYVHPEFINTVSQASLWMRRDQVTVSGARTLRQGVVTVPMAAWRNLCAALDQVAPDRVIAEDVHLHGDIEEGAGLVLTATFLLFADDEAGIARTAQPLREALPGARWSEGRLYCGVRPDAQVTAAVADAFKAAGRDFVKDPPPLPFATDFGNISQRVPAALIGVGRPGGWKFHTDEGAAEFAGPDGEAAALAVAQILALAAARLTEPR</sequence>
<dbReference type="KEGG" id="hadh:FRZ61_33090"/>
<organism evidence="2 3">
    <name type="scientific">Hypericibacter adhaerens</name>
    <dbReference type="NCBI Taxonomy" id="2602016"/>
    <lineage>
        <taxon>Bacteria</taxon>
        <taxon>Pseudomonadati</taxon>
        <taxon>Pseudomonadota</taxon>
        <taxon>Alphaproteobacteria</taxon>
        <taxon>Rhodospirillales</taxon>
        <taxon>Dongiaceae</taxon>
        <taxon>Hypericibacter</taxon>
    </lineage>
</organism>
<dbReference type="GO" id="GO:0005737">
    <property type="term" value="C:cytoplasm"/>
    <property type="evidence" value="ECO:0007669"/>
    <property type="project" value="TreeGrafter"/>
</dbReference>
<protein>
    <submittedName>
        <fullName evidence="2">Amidohydrolase</fullName>
    </submittedName>
</protein>
<dbReference type="RefSeq" id="WP_151118761.1">
    <property type="nucleotide sequence ID" value="NZ_CP042582.1"/>
</dbReference>
<evidence type="ECO:0000256" key="1">
    <source>
        <dbReference type="ARBA" id="ARBA00022801"/>
    </source>
</evidence>
<evidence type="ECO:0000313" key="3">
    <source>
        <dbReference type="Proteomes" id="UP000325797"/>
    </source>
</evidence>
<dbReference type="Proteomes" id="UP000325797">
    <property type="component" value="Chromosome"/>
</dbReference>
<dbReference type="InterPro" id="IPR052030">
    <property type="entry name" value="Peptidase_M20/M20A_hydrolases"/>
</dbReference>
<dbReference type="Gene3D" id="3.30.70.360">
    <property type="match status" value="1"/>
</dbReference>
<reference evidence="2 3" key="1">
    <citation type="submission" date="2019-08" db="EMBL/GenBank/DDBJ databases">
        <title>Hyperibacter terrae gen. nov., sp. nov. and Hyperibacter viscosus sp. nov., two new members in the family Rhodospirillaceae isolated from the rhizosphere of Hypericum perforatum.</title>
        <authorList>
            <person name="Noviana Z."/>
        </authorList>
    </citation>
    <scope>NUCLEOTIDE SEQUENCE [LARGE SCALE GENOMIC DNA]</scope>
    <source>
        <strain evidence="2 3">R5959</strain>
    </source>
</reference>
<dbReference type="GO" id="GO:0016805">
    <property type="term" value="F:dipeptidase activity"/>
    <property type="evidence" value="ECO:0007669"/>
    <property type="project" value="TreeGrafter"/>
</dbReference>
<proteinExistence type="predicted"/>
<keyword evidence="1 2" id="KW-0378">Hydrolase</keyword>
<dbReference type="PANTHER" id="PTHR30575">
    <property type="entry name" value="PEPTIDASE M20"/>
    <property type="match status" value="1"/>
</dbReference>
<dbReference type="SUPFAM" id="SSF53187">
    <property type="entry name" value="Zn-dependent exopeptidases"/>
    <property type="match status" value="1"/>
</dbReference>
<dbReference type="InterPro" id="IPR002933">
    <property type="entry name" value="Peptidase_M20"/>
</dbReference>
<dbReference type="PANTHER" id="PTHR30575:SF0">
    <property type="entry name" value="XAA-ARG DIPEPTIDASE"/>
    <property type="match status" value="1"/>
</dbReference>
<evidence type="ECO:0000313" key="2">
    <source>
        <dbReference type="EMBL" id="QEX23371.1"/>
    </source>
</evidence>
<keyword evidence="3" id="KW-1185">Reference proteome</keyword>
<dbReference type="EMBL" id="CP042582">
    <property type="protein sequence ID" value="QEX23371.1"/>
    <property type="molecule type" value="Genomic_DNA"/>
</dbReference>
<accession>A0A5J6N118</accession>
<gene>
    <name evidence="2" type="ORF">FRZ61_33090</name>
</gene>
<dbReference type="Gene3D" id="3.40.630.10">
    <property type="entry name" value="Zn peptidases"/>
    <property type="match status" value="2"/>
</dbReference>
<name>A0A5J6N118_9PROT</name>
<dbReference type="AlphaFoldDB" id="A0A5J6N118"/>
<dbReference type="GO" id="GO:0071713">
    <property type="term" value="F:para-aminobenzoyl-glutamate hydrolase activity"/>
    <property type="evidence" value="ECO:0007669"/>
    <property type="project" value="TreeGrafter"/>
</dbReference>
<dbReference type="GO" id="GO:0046657">
    <property type="term" value="P:folic acid catabolic process"/>
    <property type="evidence" value="ECO:0007669"/>
    <property type="project" value="TreeGrafter"/>
</dbReference>
<dbReference type="Pfam" id="PF01546">
    <property type="entry name" value="Peptidase_M20"/>
    <property type="match status" value="1"/>
</dbReference>